<dbReference type="InterPro" id="IPR014923">
    <property type="entry name" value="DUF1802"/>
</dbReference>
<sequence length="193" mass="21915">MRTDDSWPLSCGTAFKEWAGVCEALTAGRQSLILRKGGIAEGPGGFVPEHRWFWLYPTHVHEAEQGLRVPRDPTLVSSAAADVVEVRSLVETGPIGWVDRIDRLADLEELHVWNEATLDRRFHYRKPGLWVLGVRVYRREEPWLVPVTHEHAGCKTWVPLDPALETDGVVPVLGDQEYHQVMDHIRTTLNNAR</sequence>
<dbReference type="Pfam" id="PF08819">
    <property type="entry name" value="DUF1802"/>
    <property type="match status" value="1"/>
</dbReference>
<dbReference type="RefSeq" id="WP_406695698.1">
    <property type="nucleotide sequence ID" value="NZ_CP155447.1"/>
</dbReference>
<proteinExistence type="predicted"/>
<organism evidence="1">
    <name type="scientific">Singulisphaera sp. Ch08</name>
    <dbReference type="NCBI Taxonomy" id="3120278"/>
    <lineage>
        <taxon>Bacteria</taxon>
        <taxon>Pseudomonadati</taxon>
        <taxon>Planctomycetota</taxon>
        <taxon>Planctomycetia</taxon>
        <taxon>Isosphaerales</taxon>
        <taxon>Isosphaeraceae</taxon>
        <taxon>Singulisphaera</taxon>
    </lineage>
</organism>
<dbReference type="EMBL" id="CP155447">
    <property type="protein sequence ID" value="XBH02957.1"/>
    <property type="molecule type" value="Genomic_DNA"/>
</dbReference>
<evidence type="ECO:0000313" key="1">
    <source>
        <dbReference type="EMBL" id="XBH02957.1"/>
    </source>
</evidence>
<reference evidence="1" key="1">
    <citation type="submission" date="2024-05" db="EMBL/GenBank/DDBJ databases">
        <title>Planctomycetes of the genus Singulisphaera possess chitinolytic capabilities.</title>
        <authorList>
            <person name="Ivanova A."/>
        </authorList>
    </citation>
    <scope>NUCLEOTIDE SEQUENCE</scope>
    <source>
        <strain evidence="1">Ch08T</strain>
    </source>
</reference>
<dbReference type="AlphaFoldDB" id="A0AAU7CDC9"/>
<accession>A0AAU7CDC9</accession>
<name>A0AAU7CDC9_9BACT</name>
<protein>
    <submittedName>
        <fullName evidence="1">DUF1802 family protein</fullName>
    </submittedName>
</protein>
<gene>
    <name evidence="1" type="ORF">V5E97_32310</name>
</gene>